<dbReference type="Pfam" id="PF06278">
    <property type="entry name" value="CNDH2_N"/>
    <property type="match status" value="1"/>
</dbReference>
<dbReference type="PANTHER" id="PTHR14324">
    <property type="entry name" value="CONDENSIN-2 COMPLEX SUBUNIT H2"/>
    <property type="match status" value="1"/>
</dbReference>
<dbReference type="PANTHER" id="PTHR14324:SF3">
    <property type="entry name" value="CONDENSIN-2 COMPLEX SUBUNIT H2"/>
    <property type="match status" value="1"/>
</dbReference>
<keyword evidence="2" id="KW-0226">DNA condensation</keyword>
<keyword evidence="8" id="KW-1185">Reference proteome</keyword>
<feature type="region of interest" description="Disordered" evidence="4">
    <location>
        <begin position="228"/>
        <end position="248"/>
    </location>
</feature>
<dbReference type="InterPro" id="IPR009378">
    <property type="entry name" value="H2_N"/>
</dbReference>
<dbReference type="Pfam" id="PF16869">
    <property type="entry name" value="CNDH2_M"/>
    <property type="match status" value="1"/>
</dbReference>
<feature type="domain" description="Condensin II complex subunit H2 middle" evidence="6">
    <location>
        <begin position="133"/>
        <end position="187"/>
    </location>
</feature>
<dbReference type="Proteomes" id="UP000694541">
    <property type="component" value="Unplaced"/>
</dbReference>
<reference evidence="7" key="1">
    <citation type="submission" date="2025-08" db="UniProtKB">
        <authorList>
            <consortium name="Ensembl"/>
        </authorList>
    </citation>
    <scope>IDENTIFICATION</scope>
</reference>
<evidence type="ECO:0000259" key="5">
    <source>
        <dbReference type="Pfam" id="PF06278"/>
    </source>
</evidence>
<evidence type="ECO:0000313" key="8">
    <source>
        <dbReference type="Proteomes" id="UP000694541"/>
    </source>
</evidence>
<dbReference type="GO" id="GO:0003682">
    <property type="term" value="F:chromatin binding"/>
    <property type="evidence" value="ECO:0007669"/>
    <property type="project" value="TreeGrafter"/>
</dbReference>
<dbReference type="GO" id="GO:0000796">
    <property type="term" value="C:condensin complex"/>
    <property type="evidence" value="ECO:0007669"/>
    <property type="project" value="TreeGrafter"/>
</dbReference>
<evidence type="ECO:0000256" key="3">
    <source>
        <dbReference type="ARBA" id="ARBA00030479"/>
    </source>
</evidence>
<dbReference type="InterPro" id="IPR031719">
    <property type="entry name" value="H2_M"/>
</dbReference>
<evidence type="ECO:0000256" key="1">
    <source>
        <dbReference type="ARBA" id="ARBA00016903"/>
    </source>
</evidence>
<sequence length="327" mass="35333">MLDSSLSLCYPQIQPVNLHFVFLLLRISQLDQICISFDNGKTTMNFIEAALLIQGSACIYSRKVRRLAVTAASWPWSCCPACSAIPQLVVLRLSSTGALWERWHPGSAVPCWVPSPVSIPPCLPLQTVDVIPLTPMCLVPPEEADKRDNPLFSRNGEILASRKDFRMNMSTPHTTGAFLLEPAGLSPICPQEQQLEVSPVRLPGGAPQEMGWKWESPEAFMVFNRLVPPPGATGPDDADSRDDNMPGPLEDDVEMTLAPNEHIEVQRVGVGRGSGQCCRLTPSPEPHASLPGAVGISLALLCLPERTPDEGVHAAGASPCRGPQSPP</sequence>
<accession>A0A8B9N592</accession>
<protein>
    <recommendedName>
        <fullName evidence="1">Condensin-2 complex subunit H2</fullName>
    </recommendedName>
    <alternativeName>
        <fullName evidence="3">Non-SMC condensin II complex subunit H2</fullName>
    </alternativeName>
</protein>
<evidence type="ECO:0000313" key="7">
    <source>
        <dbReference type="Ensembl" id="ENSANIP00000016760.1"/>
    </source>
</evidence>
<evidence type="ECO:0000256" key="2">
    <source>
        <dbReference type="ARBA" id="ARBA00023067"/>
    </source>
</evidence>
<organism evidence="7 8">
    <name type="scientific">Accipiter nisus</name>
    <name type="common">Eurasian sparrowhawk</name>
    <dbReference type="NCBI Taxonomy" id="211598"/>
    <lineage>
        <taxon>Eukaryota</taxon>
        <taxon>Metazoa</taxon>
        <taxon>Chordata</taxon>
        <taxon>Craniata</taxon>
        <taxon>Vertebrata</taxon>
        <taxon>Euteleostomi</taxon>
        <taxon>Archelosauria</taxon>
        <taxon>Archosauria</taxon>
        <taxon>Dinosauria</taxon>
        <taxon>Saurischia</taxon>
        <taxon>Theropoda</taxon>
        <taxon>Coelurosauria</taxon>
        <taxon>Aves</taxon>
        <taxon>Neognathae</taxon>
        <taxon>Neoaves</taxon>
        <taxon>Telluraves</taxon>
        <taxon>Accipitrimorphae</taxon>
        <taxon>Accipitriformes</taxon>
        <taxon>Accipitridae</taxon>
        <taxon>Accipitrinae</taxon>
        <taxon>Accipiter</taxon>
    </lineage>
</organism>
<reference evidence="7" key="2">
    <citation type="submission" date="2025-09" db="UniProtKB">
        <authorList>
            <consortium name="Ensembl"/>
        </authorList>
    </citation>
    <scope>IDENTIFICATION</scope>
</reference>
<dbReference type="Ensembl" id="ENSANIT00000017338.1">
    <property type="protein sequence ID" value="ENSANIP00000016760.1"/>
    <property type="gene ID" value="ENSANIG00000011122.1"/>
</dbReference>
<evidence type="ECO:0000259" key="6">
    <source>
        <dbReference type="Pfam" id="PF16869"/>
    </source>
</evidence>
<dbReference type="GO" id="GO:0005634">
    <property type="term" value="C:nucleus"/>
    <property type="evidence" value="ECO:0007669"/>
    <property type="project" value="TreeGrafter"/>
</dbReference>
<evidence type="ECO:0000256" key="4">
    <source>
        <dbReference type="SAM" id="MobiDB-lite"/>
    </source>
</evidence>
<proteinExistence type="predicted"/>
<dbReference type="AlphaFoldDB" id="A0A8B9N592"/>
<dbReference type="InterPro" id="IPR031739">
    <property type="entry name" value="Ncaph2"/>
</dbReference>
<dbReference type="GO" id="GO:0051306">
    <property type="term" value="P:mitotic sister chromatid separation"/>
    <property type="evidence" value="ECO:0007669"/>
    <property type="project" value="TreeGrafter"/>
</dbReference>
<feature type="domain" description="Condensin II complex subunit H2 N-terminal" evidence="5">
    <location>
        <begin position="28"/>
        <end position="66"/>
    </location>
</feature>
<dbReference type="GO" id="GO:0010032">
    <property type="term" value="P:meiotic chromosome condensation"/>
    <property type="evidence" value="ECO:0007669"/>
    <property type="project" value="TreeGrafter"/>
</dbReference>
<name>A0A8B9N592_9AVES</name>